<sequence>MINSSHNFISDKKEKTEGTGI</sequence>
<accession>A0A0K2UP70</accession>
<evidence type="ECO:0000256" key="1">
    <source>
        <dbReference type="SAM" id="MobiDB-lite"/>
    </source>
</evidence>
<name>A0A0K2UP70_LEPSM</name>
<feature type="region of interest" description="Disordered" evidence="1">
    <location>
        <begin position="1"/>
        <end position="21"/>
    </location>
</feature>
<proteinExistence type="predicted"/>
<reference evidence="2" key="1">
    <citation type="submission" date="2014-05" db="EMBL/GenBank/DDBJ databases">
        <authorList>
            <person name="Chronopoulou M."/>
        </authorList>
    </citation>
    <scope>NUCLEOTIDE SEQUENCE</scope>
    <source>
        <tissue evidence="2">Whole organism</tissue>
    </source>
</reference>
<dbReference type="EMBL" id="HACA01022683">
    <property type="protein sequence ID" value="CDW40044.1"/>
    <property type="molecule type" value="Transcribed_RNA"/>
</dbReference>
<organism evidence="2">
    <name type="scientific">Lepeophtheirus salmonis</name>
    <name type="common">Salmon louse</name>
    <name type="synonym">Caligus salmonis</name>
    <dbReference type="NCBI Taxonomy" id="72036"/>
    <lineage>
        <taxon>Eukaryota</taxon>
        <taxon>Metazoa</taxon>
        <taxon>Ecdysozoa</taxon>
        <taxon>Arthropoda</taxon>
        <taxon>Crustacea</taxon>
        <taxon>Multicrustacea</taxon>
        <taxon>Hexanauplia</taxon>
        <taxon>Copepoda</taxon>
        <taxon>Siphonostomatoida</taxon>
        <taxon>Caligidae</taxon>
        <taxon>Lepeophtheirus</taxon>
    </lineage>
</organism>
<dbReference type="EMBL" id="HACA01022682">
    <property type="protein sequence ID" value="CDW40043.1"/>
    <property type="molecule type" value="Transcribed_RNA"/>
</dbReference>
<evidence type="ECO:0000313" key="2">
    <source>
        <dbReference type="EMBL" id="CDW40043.1"/>
    </source>
</evidence>
<dbReference type="AlphaFoldDB" id="A0A0K2UP70"/>
<protein>
    <submittedName>
        <fullName evidence="2">Uncharacterized protein</fullName>
    </submittedName>
</protein>
<feature type="compositionally biased region" description="Basic and acidic residues" evidence="1">
    <location>
        <begin position="9"/>
        <end position="21"/>
    </location>
</feature>